<accession>A0A810NEU7</accession>
<organism evidence="2 3">
    <name type="scientific">Polymorphospora rubra</name>
    <dbReference type="NCBI Taxonomy" id="338584"/>
    <lineage>
        <taxon>Bacteria</taxon>
        <taxon>Bacillati</taxon>
        <taxon>Actinomycetota</taxon>
        <taxon>Actinomycetes</taxon>
        <taxon>Micromonosporales</taxon>
        <taxon>Micromonosporaceae</taxon>
        <taxon>Polymorphospora</taxon>
    </lineage>
</organism>
<dbReference type="PANTHER" id="PTHR18964:SF173">
    <property type="entry name" value="GLUCOKINASE"/>
    <property type="match status" value="1"/>
</dbReference>
<protein>
    <submittedName>
        <fullName evidence="2">Sugar kinase</fullName>
    </submittedName>
</protein>
<dbReference type="RefSeq" id="WP_212819621.1">
    <property type="nucleotide sequence ID" value="NZ_AP023359.1"/>
</dbReference>
<evidence type="ECO:0000313" key="2">
    <source>
        <dbReference type="EMBL" id="BCJ69993.1"/>
    </source>
</evidence>
<gene>
    <name evidence="2" type="ORF">Prubr_70140</name>
</gene>
<dbReference type="InterPro" id="IPR049874">
    <property type="entry name" value="ROK_cs"/>
</dbReference>
<dbReference type="Proteomes" id="UP000680866">
    <property type="component" value="Chromosome"/>
</dbReference>
<dbReference type="InterPro" id="IPR043129">
    <property type="entry name" value="ATPase_NBD"/>
</dbReference>
<dbReference type="GO" id="GO:0016301">
    <property type="term" value="F:kinase activity"/>
    <property type="evidence" value="ECO:0007669"/>
    <property type="project" value="UniProtKB-KW"/>
</dbReference>
<proteinExistence type="inferred from homology"/>
<dbReference type="Gene3D" id="1.10.10.10">
    <property type="entry name" value="Winged helix-like DNA-binding domain superfamily/Winged helix DNA-binding domain"/>
    <property type="match status" value="1"/>
</dbReference>
<reference evidence="2" key="1">
    <citation type="submission" date="2020-08" db="EMBL/GenBank/DDBJ databases">
        <title>Whole genome shotgun sequence of Polymorphospora rubra NBRC 101157.</title>
        <authorList>
            <person name="Komaki H."/>
            <person name="Tamura T."/>
        </authorList>
    </citation>
    <scope>NUCLEOTIDE SEQUENCE</scope>
    <source>
        <strain evidence="2">NBRC 101157</strain>
    </source>
</reference>
<evidence type="ECO:0000256" key="1">
    <source>
        <dbReference type="ARBA" id="ARBA00006479"/>
    </source>
</evidence>
<dbReference type="InterPro" id="IPR000600">
    <property type="entry name" value="ROK"/>
</dbReference>
<name>A0A810NEU7_9ACTN</name>
<keyword evidence="3" id="KW-1185">Reference proteome</keyword>
<sequence length="419" mass="42880">MAPPSEQLDTLVAVLDLVRQGARTRPELVQRTGLGRKVVTQRVVQLADSGLVAEGDYGPSTGGRAPRELRFHADAGHLLVAQLGATSISVGTTDLAGRLLDERHEPARMSDGPDAVLGRVEELLDGLLARRPAGGPRIWGAGIGVLGPVDAATGAPAELPVLVDWGGYPVRDRLARRYGVPVWADNECNLMALGELRAGLGRGCRDLILVKIGTGIGAGLICDGRLHRGARGAAGEVGHVRVDPTSPVRCWCGHTGCLSALASGRALARAGTAAAADGRSPHLAAVQAAGGGIGAADVIAAAAEGDPVAVDLINQAGGWVGVMLAGLVNSHNPDLVLIGGGLATAGAPLLAAVRRAVYQYALPLATRGLRIELSLLGDRAGLAGAAVMVADKLFSRRRLGLWIDAATPLGHADEIHAVV</sequence>
<dbReference type="InterPro" id="IPR036390">
    <property type="entry name" value="WH_DNA-bd_sf"/>
</dbReference>
<keyword evidence="2" id="KW-0808">Transferase</keyword>
<comment type="similarity">
    <text evidence="1">Belongs to the ROK (NagC/XylR) family.</text>
</comment>
<dbReference type="PROSITE" id="PS01125">
    <property type="entry name" value="ROK"/>
    <property type="match status" value="1"/>
</dbReference>
<dbReference type="KEGG" id="pry:Prubr_70140"/>
<dbReference type="EMBL" id="AP023359">
    <property type="protein sequence ID" value="BCJ69993.1"/>
    <property type="molecule type" value="Genomic_DNA"/>
</dbReference>
<keyword evidence="2" id="KW-0418">Kinase</keyword>
<evidence type="ECO:0000313" key="3">
    <source>
        <dbReference type="Proteomes" id="UP000680866"/>
    </source>
</evidence>
<dbReference type="PANTHER" id="PTHR18964">
    <property type="entry name" value="ROK (REPRESSOR, ORF, KINASE) FAMILY"/>
    <property type="match status" value="1"/>
</dbReference>
<dbReference type="AlphaFoldDB" id="A0A810NEU7"/>
<dbReference type="Gene3D" id="3.30.420.40">
    <property type="match status" value="2"/>
</dbReference>
<dbReference type="Pfam" id="PF00480">
    <property type="entry name" value="ROK"/>
    <property type="match status" value="1"/>
</dbReference>
<dbReference type="InterPro" id="IPR036388">
    <property type="entry name" value="WH-like_DNA-bd_sf"/>
</dbReference>
<dbReference type="SUPFAM" id="SSF46785">
    <property type="entry name" value="Winged helix' DNA-binding domain"/>
    <property type="match status" value="1"/>
</dbReference>
<dbReference type="SUPFAM" id="SSF53067">
    <property type="entry name" value="Actin-like ATPase domain"/>
    <property type="match status" value="1"/>
</dbReference>